<evidence type="ECO:0000256" key="1">
    <source>
        <dbReference type="SAM" id="MobiDB-lite"/>
    </source>
</evidence>
<comment type="caution">
    <text evidence="2">The sequence shown here is derived from an EMBL/GenBank/DDBJ whole genome shotgun (WGS) entry which is preliminary data.</text>
</comment>
<evidence type="ECO:0000313" key="2">
    <source>
        <dbReference type="EMBL" id="KAJ7417525.1"/>
    </source>
</evidence>
<reference evidence="2" key="1">
    <citation type="submission" date="2019-10" db="EMBL/GenBank/DDBJ databases">
        <authorList>
            <person name="Soares A.E.R."/>
            <person name="Aleixo A."/>
            <person name="Schneider P."/>
            <person name="Miyaki C.Y."/>
            <person name="Schneider M.P."/>
            <person name="Mello C."/>
            <person name="Vasconcelos A.T.R."/>
        </authorList>
    </citation>
    <scope>NUCLEOTIDE SEQUENCE</scope>
    <source>
        <tissue evidence="2">Muscle</tissue>
    </source>
</reference>
<feature type="region of interest" description="Disordered" evidence="1">
    <location>
        <begin position="69"/>
        <end position="89"/>
    </location>
</feature>
<sequence length="401" mass="45841">MKCTLSKFPADIKLSHVADTTEGWDAIWRDLDKLKKWAHGNLMRFNNTKCKISPRVLCPALESSTAEGYRPVGVSPEEGYRNDQKAGEPLLERQTERVGVVQPGEEKAPGRSYSTFHYLRKTYKKTCKETFYKGGVPRARISPSTSVDASKGDVEMSRKQTQSFFCTSILAVDTLSLARVTHLVDEAKAVDVVYLDLSKAFDIISHNMLLEKLVGLDKCTLYWVRSWLCGRAHRVLRDLDRLESWTDSSGMRFNKAKCQVLHLGHKNPMQCYRLGTEWLESSQAERDLGVLIDRKLNMSQQCAQVAKKTIGILACIRNNVTSRTREVILSLYSAMVRPHLQFCWAPQFRKAVEVLEKVQRRATRLEKGLEHKPCEERLREPGKEEAQGRPHHSLQLPERRL</sequence>
<gene>
    <name evidence="2" type="ORF">WISP_63870</name>
</gene>
<feature type="compositionally biased region" description="Basic and acidic residues" evidence="1">
    <location>
        <begin position="78"/>
        <end position="89"/>
    </location>
</feature>
<dbReference type="EMBL" id="WHWB01033753">
    <property type="protein sequence ID" value="KAJ7417525.1"/>
    <property type="molecule type" value="Genomic_DNA"/>
</dbReference>
<feature type="region of interest" description="Disordered" evidence="1">
    <location>
        <begin position="372"/>
        <end position="401"/>
    </location>
</feature>
<name>A0ABQ9DA23_9PASS</name>
<feature type="compositionally biased region" description="Basic and acidic residues" evidence="1">
    <location>
        <begin position="372"/>
        <end position="388"/>
    </location>
</feature>
<proteinExistence type="predicted"/>
<keyword evidence="3" id="KW-1185">Reference proteome</keyword>
<organism evidence="2 3">
    <name type="scientific">Willisornis vidua</name>
    <name type="common">Xingu scale-backed antbird</name>
    <dbReference type="NCBI Taxonomy" id="1566151"/>
    <lineage>
        <taxon>Eukaryota</taxon>
        <taxon>Metazoa</taxon>
        <taxon>Chordata</taxon>
        <taxon>Craniata</taxon>
        <taxon>Vertebrata</taxon>
        <taxon>Euteleostomi</taxon>
        <taxon>Archelosauria</taxon>
        <taxon>Archosauria</taxon>
        <taxon>Dinosauria</taxon>
        <taxon>Saurischia</taxon>
        <taxon>Theropoda</taxon>
        <taxon>Coelurosauria</taxon>
        <taxon>Aves</taxon>
        <taxon>Neognathae</taxon>
        <taxon>Neoaves</taxon>
        <taxon>Telluraves</taxon>
        <taxon>Australaves</taxon>
        <taxon>Passeriformes</taxon>
        <taxon>Thamnophilidae</taxon>
        <taxon>Willisornis</taxon>
    </lineage>
</organism>
<protein>
    <recommendedName>
        <fullName evidence="4">Reverse transcriptase domain-containing protein</fullName>
    </recommendedName>
</protein>
<evidence type="ECO:0008006" key="4">
    <source>
        <dbReference type="Google" id="ProtNLM"/>
    </source>
</evidence>
<evidence type="ECO:0000313" key="3">
    <source>
        <dbReference type="Proteomes" id="UP001145742"/>
    </source>
</evidence>
<dbReference type="Proteomes" id="UP001145742">
    <property type="component" value="Unassembled WGS sequence"/>
</dbReference>
<accession>A0ABQ9DA23</accession>
<dbReference type="PANTHER" id="PTHR33332">
    <property type="entry name" value="REVERSE TRANSCRIPTASE DOMAIN-CONTAINING PROTEIN"/>
    <property type="match status" value="1"/>
</dbReference>